<dbReference type="CDD" id="cd14103">
    <property type="entry name" value="STKc_MLCK"/>
    <property type="match status" value="1"/>
</dbReference>
<keyword evidence="4" id="KW-0418">Kinase</keyword>
<dbReference type="GO" id="GO:0043065">
    <property type="term" value="P:positive regulation of apoptotic process"/>
    <property type="evidence" value="ECO:0007669"/>
    <property type="project" value="TreeGrafter"/>
</dbReference>
<evidence type="ECO:0000256" key="1">
    <source>
        <dbReference type="ARBA" id="ARBA00022527"/>
    </source>
</evidence>
<feature type="binding site" evidence="6">
    <location>
        <position position="64"/>
    </location>
    <ligand>
        <name>ATP</name>
        <dbReference type="ChEBI" id="CHEBI:30616"/>
    </ligand>
</feature>
<dbReference type="RefSeq" id="XP_022662807.1">
    <property type="nucleotide sequence ID" value="XM_022807072.1"/>
</dbReference>
<dbReference type="PANTHER" id="PTHR24342:SF20">
    <property type="entry name" value="MYOSIN LIGHT CHAIN KINASE, SMOOTH MUSCLE"/>
    <property type="match status" value="1"/>
</dbReference>
<evidence type="ECO:0000256" key="2">
    <source>
        <dbReference type="ARBA" id="ARBA00022679"/>
    </source>
</evidence>
<dbReference type="Pfam" id="PF00069">
    <property type="entry name" value="Pkinase"/>
    <property type="match status" value="1"/>
</dbReference>
<dbReference type="InterPro" id="IPR017441">
    <property type="entry name" value="Protein_kinase_ATP_BS"/>
</dbReference>
<dbReference type="SMART" id="SM00220">
    <property type="entry name" value="S_TKc"/>
    <property type="match status" value="1"/>
</dbReference>
<dbReference type="Gene3D" id="3.30.200.20">
    <property type="entry name" value="Phosphorylase Kinase, domain 1"/>
    <property type="match status" value="1"/>
</dbReference>
<keyword evidence="3 6" id="KW-0547">Nucleotide-binding</keyword>
<dbReference type="KEGG" id="vde:111250987"/>
<dbReference type="FunFam" id="1.10.510.10:FF:000594">
    <property type="entry name" value="Myosin light chain kinase isoform-III"/>
    <property type="match status" value="1"/>
</dbReference>
<dbReference type="AlphaFoldDB" id="A0A7M7K7J8"/>
<dbReference type="RefSeq" id="XP_022662808.1">
    <property type="nucleotide sequence ID" value="XM_022807073.1"/>
</dbReference>
<dbReference type="InParanoid" id="A0A7M7K7J8"/>
<sequence length="339" mass="39430">MSVFVSEVDEEERNEAHFERRHVTIKKGEDLKALYKLNEELGRGKFGVVHLCVEKTTGKNLAAKFIKTQRKEDRVDVQREVEIMQKLQHPRLLQLYDAFDDGLKEFVLILELIRGGELFERVIDDDFVLTEKACTVFLRQICEGLSYMHYEAQVLHLDMKPENILCLTKTGNRIKIIDFGLARYYDPKKKLQVLFGTPEFVAPEVVNFDMVDPRTDMWSVGVITYVLLSGLSPFMGDNDGETMANVTKAKWDFEDESFNNVSSEAKDFITQCLVKDRNNRLDSRNALNHPWLEVKRTDIKVESALDKKKLKRFVIKRRWQKLFNTYLALKRMGATMTFG</sequence>
<dbReference type="PROSITE" id="PS00107">
    <property type="entry name" value="PROTEIN_KINASE_ATP"/>
    <property type="match status" value="1"/>
</dbReference>
<dbReference type="RefSeq" id="XP_022662809.1">
    <property type="nucleotide sequence ID" value="XM_022807074.1"/>
</dbReference>
<evidence type="ECO:0000256" key="3">
    <source>
        <dbReference type="ARBA" id="ARBA00022741"/>
    </source>
</evidence>
<name>A0A7M7K7J8_VARDE</name>
<organism evidence="9 10">
    <name type="scientific">Varroa destructor</name>
    <name type="common">Honeybee mite</name>
    <dbReference type="NCBI Taxonomy" id="109461"/>
    <lineage>
        <taxon>Eukaryota</taxon>
        <taxon>Metazoa</taxon>
        <taxon>Ecdysozoa</taxon>
        <taxon>Arthropoda</taxon>
        <taxon>Chelicerata</taxon>
        <taxon>Arachnida</taxon>
        <taxon>Acari</taxon>
        <taxon>Parasitiformes</taxon>
        <taxon>Mesostigmata</taxon>
        <taxon>Gamasina</taxon>
        <taxon>Dermanyssoidea</taxon>
        <taxon>Varroidae</taxon>
        <taxon>Varroa</taxon>
    </lineage>
</organism>
<dbReference type="EnsemblMetazoa" id="XM_022807073">
    <property type="protein sequence ID" value="XP_022662808"/>
    <property type="gene ID" value="LOC111250987"/>
</dbReference>
<dbReference type="GO" id="GO:0005524">
    <property type="term" value="F:ATP binding"/>
    <property type="evidence" value="ECO:0007669"/>
    <property type="project" value="UniProtKB-UniRule"/>
</dbReference>
<keyword evidence="2" id="KW-0808">Transferase</keyword>
<dbReference type="OMA" id="PWISTCT"/>
<evidence type="ECO:0000256" key="7">
    <source>
        <dbReference type="RuleBase" id="RU000304"/>
    </source>
</evidence>
<accession>A0A7M7K7J8</accession>
<dbReference type="EnsemblMetazoa" id="XM_022807075">
    <property type="protein sequence ID" value="XP_022662810"/>
    <property type="gene ID" value="LOC111250987"/>
</dbReference>
<keyword evidence="10" id="KW-1185">Reference proteome</keyword>
<evidence type="ECO:0000259" key="8">
    <source>
        <dbReference type="PROSITE" id="PS50011"/>
    </source>
</evidence>
<dbReference type="GO" id="GO:0004674">
    <property type="term" value="F:protein serine/threonine kinase activity"/>
    <property type="evidence" value="ECO:0007669"/>
    <property type="project" value="UniProtKB-KW"/>
</dbReference>
<dbReference type="InterPro" id="IPR011009">
    <property type="entry name" value="Kinase-like_dom_sf"/>
</dbReference>
<evidence type="ECO:0000313" key="9">
    <source>
        <dbReference type="EnsemblMetazoa" id="XP_022662810"/>
    </source>
</evidence>
<dbReference type="InterPro" id="IPR008271">
    <property type="entry name" value="Ser/Thr_kinase_AS"/>
</dbReference>
<comment type="similarity">
    <text evidence="7">Belongs to the protein kinase superfamily.</text>
</comment>
<dbReference type="SUPFAM" id="SSF56112">
    <property type="entry name" value="Protein kinase-like (PK-like)"/>
    <property type="match status" value="1"/>
</dbReference>
<dbReference type="PROSITE" id="PS50011">
    <property type="entry name" value="PROTEIN_KINASE_DOM"/>
    <property type="match status" value="1"/>
</dbReference>
<dbReference type="EnsemblMetazoa" id="XM_022807076">
    <property type="protein sequence ID" value="XP_022662811"/>
    <property type="gene ID" value="LOC111250987"/>
</dbReference>
<dbReference type="GO" id="GO:0005634">
    <property type="term" value="C:nucleus"/>
    <property type="evidence" value="ECO:0007669"/>
    <property type="project" value="TreeGrafter"/>
</dbReference>
<dbReference type="GO" id="GO:0035556">
    <property type="term" value="P:intracellular signal transduction"/>
    <property type="evidence" value="ECO:0007669"/>
    <property type="project" value="TreeGrafter"/>
</dbReference>
<dbReference type="EnsemblMetazoa" id="XM_022807074">
    <property type="protein sequence ID" value="XP_022662809"/>
    <property type="gene ID" value="LOC111250987"/>
</dbReference>
<dbReference type="EnsemblMetazoa" id="XM_022807072">
    <property type="protein sequence ID" value="XP_022662807"/>
    <property type="gene ID" value="LOC111250987"/>
</dbReference>
<dbReference type="Proteomes" id="UP000594260">
    <property type="component" value="Unplaced"/>
</dbReference>
<dbReference type="OrthoDB" id="10260894at2759"/>
<feature type="domain" description="Protein kinase" evidence="8">
    <location>
        <begin position="35"/>
        <end position="292"/>
    </location>
</feature>
<protein>
    <recommendedName>
        <fullName evidence="8">Protein kinase domain-containing protein</fullName>
    </recommendedName>
</protein>
<evidence type="ECO:0000256" key="4">
    <source>
        <dbReference type="ARBA" id="ARBA00022777"/>
    </source>
</evidence>
<keyword evidence="1 7" id="KW-0723">Serine/threonine-protein kinase</keyword>
<proteinExistence type="inferred from homology"/>
<dbReference type="InterPro" id="IPR000719">
    <property type="entry name" value="Prot_kinase_dom"/>
</dbReference>
<evidence type="ECO:0000256" key="6">
    <source>
        <dbReference type="PROSITE-ProRule" id="PRU10141"/>
    </source>
</evidence>
<dbReference type="PROSITE" id="PS00108">
    <property type="entry name" value="PROTEIN_KINASE_ST"/>
    <property type="match status" value="1"/>
</dbReference>
<dbReference type="RefSeq" id="XP_022662810.1">
    <property type="nucleotide sequence ID" value="XM_022807075.1"/>
</dbReference>
<evidence type="ECO:0000256" key="5">
    <source>
        <dbReference type="ARBA" id="ARBA00022840"/>
    </source>
</evidence>
<keyword evidence="5 6" id="KW-0067">ATP-binding</keyword>
<dbReference type="PANTHER" id="PTHR24342">
    <property type="entry name" value="SERINE/THREONINE-PROTEIN KINASE 17"/>
    <property type="match status" value="1"/>
</dbReference>
<dbReference type="RefSeq" id="XP_022662811.1">
    <property type="nucleotide sequence ID" value="XM_022807076.1"/>
</dbReference>
<reference evidence="9" key="1">
    <citation type="submission" date="2021-01" db="UniProtKB">
        <authorList>
            <consortium name="EnsemblMetazoa"/>
        </authorList>
    </citation>
    <scope>IDENTIFICATION</scope>
</reference>
<dbReference type="GeneID" id="111250987"/>
<dbReference type="Gene3D" id="1.10.510.10">
    <property type="entry name" value="Transferase(Phosphotransferase) domain 1"/>
    <property type="match status" value="1"/>
</dbReference>
<evidence type="ECO:0000313" key="10">
    <source>
        <dbReference type="Proteomes" id="UP000594260"/>
    </source>
</evidence>